<name>A0ABS2VRQ6_STRAS</name>
<keyword evidence="2" id="KW-0418">Kinase</keyword>
<keyword evidence="8" id="KW-1185">Reference proteome</keyword>
<evidence type="ECO:0000256" key="5">
    <source>
        <dbReference type="SAM" id="MobiDB-lite"/>
    </source>
</evidence>
<accession>A0ABS2VRQ6</accession>
<comment type="caution">
    <text evidence="7">The sequence shown here is derived from an EMBL/GenBank/DDBJ whole genome shotgun (WGS) entry which is preliminary data.</text>
</comment>
<dbReference type="Pfam" id="PF03861">
    <property type="entry name" value="ANTAR"/>
    <property type="match status" value="1"/>
</dbReference>
<evidence type="ECO:0000256" key="1">
    <source>
        <dbReference type="ARBA" id="ARBA00022679"/>
    </source>
</evidence>
<keyword evidence="3" id="KW-0805">Transcription regulation</keyword>
<dbReference type="InterPro" id="IPR003018">
    <property type="entry name" value="GAF"/>
</dbReference>
<gene>
    <name evidence="7" type="ORF">JS756_17185</name>
</gene>
<dbReference type="EMBL" id="JAFFZS010000012">
    <property type="protein sequence ID" value="MBN0045807.1"/>
    <property type="molecule type" value="Genomic_DNA"/>
</dbReference>
<feature type="compositionally biased region" description="Basic and acidic residues" evidence="5">
    <location>
        <begin position="289"/>
        <end position="303"/>
    </location>
</feature>
<feature type="domain" description="ANTAR" evidence="6">
    <location>
        <begin position="218"/>
        <end position="279"/>
    </location>
</feature>
<dbReference type="InterPro" id="IPR005561">
    <property type="entry name" value="ANTAR"/>
</dbReference>
<dbReference type="InterPro" id="IPR036388">
    <property type="entry name" value="WH-like_DNA-bd_sf"/>
</dbReference>
<evidence type="ECO:0000256" key="4">
    <source>
        <dbReference type="ARBA" id="ARBA00023163"/>
    </source>
</evidence>
<evidence type="ECO:0000256" key="3">
    <source>
        <dbReference type="ARBA" id="ARBA00023015"/>
    </source>
</evidence>
<dbReference type="Pfam" id="PF13185">
    <property type="entry name" value="GAF_2"/>
    <property type="match status" value="1"/>
</dbReference>
<dbReference type="Gene3D" id="1.10.10.10">
    <property type="entry name" value="Winged helix-like DNA-binding domain superfamily/Winged helix DNA-binding domain"/>
    <property type="match status" value="1"/>
</dbReference>
<dbReference type="PROSITE" id="PS50921">
    <property type="entry name" value="ANTAR"/>
    <property type="match status" value="1"/>
</dbReference>
<evidence type="ECO:0000313" key="7">
    <source>
        <dbReference type="EMBL" id="MBN0045807.1"/>
    </source>
</evidence>
<evidence type="ECO:0000313" key="8">
    <source>
        <dbReference type="Proteomes" id="UP000788262"/>
    </source>
</evidence>
<keyword evidence="1" id="KW-0808">Transferase</keyword>
<keyword evidence="4" id="KW-0804">Transcription</keyword>
<feature type="region of interest" description="Disordered" evidence="5">
    <location>
        <begin position="289"/>
        <end position="310"/>
    </location>
</feature>
<dbReference type="Gene3D" id="3.30.450.40">
    <property type="match status" value="1"/>
</dbReference>
<proteinExistence type="predicted"/>
<dbReference type="SUPFAM" id="SSF52172">
    <property type="entry name" value="CheY-like"/>
    <property type="match status" value="1"/>
</dbReference>
<sequence length="310" mass="33431">MLTHTPRRPRCRPGRCRPTVTACGPGVSGAYNGVGREGRRTVDRHIPLEIRLAAALVEAADTLDDGFDTGRYLQRISDHCVDLLSARAAGVMLIGSGGPAALAGSSRHQETALDLLRAQHRGGPCRDSCVTGRPVPPVSIRDAHTDARWPHFTERALAHEVAATFAVPLRHRGTLLGALNVFAPALPGAPASDGPAQLRVTQAPADAAAVGLHNRRAFAEYRALSRQLQRALSTRIRIEQAKGMLSERWGTTADEAFAALRRHARRRRVPLDEVVLAVVERTADDAELNREARYGRNGDRRDPGLPGGPA</sequence>
<dbReference type="SMART" id="SM01012">
    <property type="entry name" value="ANTAR"/>
    <property type="match status" value="1"/>
</dbReference>
<evidence type="ECO:0000259" key="6">
    <source>
        <dbReference type="PROSITE" id="PS50921"/>
    </source>
</evidence>
<dbReference type="InterPro" id="IPR029016">
    <property type="entry name" value="GAF-like_dom_sf"/>
</dbReference>
<reference evidence="7 8" key="1">
    <citation type="submission" date="2021-02" db="EMBL/GenBank/DDBJ databases">
        <title>Whole genome sequencing of Streptomyces actuosus VRA1.</title>
        <authorList>
            <person name="Sen G."/>
            <person name="Sen A."/>
        </authorList>
    </citation>
    <scope>NUCLEOTIDE SEQUENCE [LARGE SCALE GENOMIC DNA]</scope>
    <source>
        <strain evidence="7 8">VRA1</strain>
    </source>
</reference>
<dbReference type="InterPro" id="IPR011006">
    <property type="entry name" value="CheY-like_superfamily"/>
</dbReference>
<dbReference type="SUPFAM" id="SSF55781">
    <property type="entry name" value="GAF domain-like"/>
    <property type="match status" value="1"/>
</dbReference>
<evidence type="ECO:0000256" key="2">
    <source>
        <dbReference type="ARBA" id="ARBA00022777"/>
    </source>
</evidence>
<organism evidence="7 8">
    <name type="scientific">Streptomyces actuosus</name>
    <dbReference type="NCBI Taxonomy" id="1885"/>
    <lineage>
        <taxon>Bacteria</taxon>
        <taxon>Bacillati</taxon>
        <taxon>Actinomycetota</taxon>
        <taxon>Actinomycetes</taxon>
        <taxon>Kitasatosporales</taxon>
        <taxon>Streptomycetaceae</taxon>
        <taxon>Streptomyces</taxon>
    </lineage>
</organism>
<protein>
    <submittedName>
        <fullName evidence="7">ANTAR domain-containing protein</fullName>
    </submittedName>
</protein>
<dbReference type="Proteomes" id="UP000788262">
    <property type="component" value="Unassembled WGS sequence"/>
</dbReference>